<dbReference type="InterPro" id="IPR041616">
    <property type="entry name" value="PheRS_beta_core"/>
</dbReference>
<keyword evidence="6 15" id="KW-0436">Ligase</keyword>
<comment type="subunit">
    <text evidence="3 15">Tetramer of two alpha and two beta subunits.</text>
</comment>
<dbReference type="FunFam" id="3.30.70.380:FF:000001">
    <property type="entry name" value="Phenylalanine--tRNA ligase beta subunit"/>
    <property type="match status" value="1"/>
</dbReference>
<dbReference type="HAMAP" id="MF_00283">
    <property type="entry name" value="Phe_tRNA_synth_beta1"/>
    <property type="match status" value="1"/>
</dbReference>
<dbReference type="InterPro" id="IPR005146">
    <property type="entry name" value="B3/B4_tRNA-bd"/>
</dbReference>
<dbReference type="CDD" id="cd02796">
    <property type="entry name" value="tRNA_bind_bactPheRS"/>
    <property type="match status" value="1"/>
</dbReference>
<dbReference type="GO" id="GO:0140096">
    <property type="term" value="F:catalytic activity, acting on a protein"/>
    <property type="evidence" value="ECO:0007669"/>
    <property type="project" value="UniProtKB-ARBA"/>
</dbReference>
<dbReference type="SUPFAM" id="SSF56037">
    <property type="entry name" value="PheT/TilS domain"/>
    <property type="match status" value="1"/>
</dbReference>
<dbReference type="InterPro" id="IPR004532">
    <property type="entry name" value="Phe-tRNA-ligase_IIc_bsu_bact"/>
</dbReference>
<feature type="binding site" evidence="15">
    <location>
        <position position="465"/>
    </location>
    <ligand>
        <name>Mg(2+)</name>
        <dbReference type="ChEBI" id="CHEBI:18420"/>
        <note>shared with alpha subunit</note>
    </ligand>
</feature>
<evidence type="ECO:0000256" key="13">
    <source>
        <dbReference type="ARBA" id="ARBA00023146"/>
    </source>
</evidence>
<evidence type="ECO:0000313" key="20">
    <source>
        <dbReference type="EMBL" id="MDX8418613.1"/>
    </source>
</evidence>
<feature type="domain" description="B5" evidence="19">
    <location>
        <begin position="406"/>
        <end position="481"/>
    </location>
</feature>
<dbReference type="Pfam" id="PF03147">
    <property type="entry name" value="FDX-ACB"/>
    <property type="match status" value="1"/>
</dbReference>
<dbReference type="Gene3D" id="2.40.50.140">
    <property type="entry name" value="Nucleic acid-binding proteins"/>
    <property type="match status" value="1"/>
</dbReference>
<keyword evidence="5 16" id="KW-0820">tRNA-binding</keyword>
<keyword evidence="11 16" id="KW-0694">RNA-binding</keyword>
<organism evidence="20 21">
    <name type="scientific">Grylomicrobium aquisgranensis</name>
    <dbReference type="NCBI Taxonomy" id="2926318"/>
    <lineage>
        <taxon>Bacteria</taxon>
        <taxon>Bacillati</taxon>
        <taxon>Bacillota</taxon>
        <taxon>Erysipelotrichia</taxon>
        <taxon>Erysipelotrichales</taxon>
        <taxon>Erysipelotrichaceae</taxon>
        <taxon>Grylomicrobium</taxon>
    </lineage>
</organism>
<evidence type="ECO:0000259" key="19">
    <source>
        <dbReference type="PROSITE" id="PS51483"/>
    </source>
</evidence>
<dbReference type="GO" id="GO:0009328">
    <property type="term" value="C:phenylalanine-tRNA ligase complex"/>
    <property type="evidence" value="ECO:0007669"/>
    <property type="project" value="TreeGrafter"/>
</dbReference>
<comment type="similarity">
    <text evidence="2 15">Belongs to the phenylalanyl-tRNA synthetase beta subunit family. Type 1 subfamily.</text>
</comment>
<evidence type="ECO:0000256" key="5">
    <source>
        <dbReference type="ARBA" id="ARBA00022555"/>
    </source>
</evidence>
<dbReference type="InterPro" id="IPR036690">
    <property type="entry name" value="Fdx_antiC-bd_sf"/>
</dbReference>
<evidence type="ECO:0000256" key="14">
    <source>
        <dbReference type="ARBA" id="ARBA00049255"/>
    </source>
</evidence>
<keyword evidence="9 15" id="KW-0067">ATP-binding</keyword>
<dbReference type="PANTHER" id="PTHR10947">
    <property type="entry name" value="PHENYLALANYL-TRNA SYNTHETASE BETA CHAIN AND LEUCINE-RICH REPEAT-CONTAINING PROTEIN 47"/>
    <property type="match status" value="1"/>
</dbReference>
<keyword evidence="4 15" id="KW-0963">Cytoplasm</keyword>
<gene>
    <name evidence="15 20" type="primary">pheT</name>
    <name evidence="20" type="ORF">MOZ60_00730</name>
</gene>
<comment type="subcellular location">
    <subcellularLocation>
        <location evidence="1 15">Cytoplasm</location>
    </subcellularLocation>
</comment>
<sequence length="798" mass="88275">MRLSYKWLQEYVDLDGISPEELATRLTSAGLEVEGIEPMAQATNLVIGEVVSCQDIPGTHLHDTVTKVGEGEDKLVHIVCGAPNCRKGLKVIAALPGAKLPGGTIEAKPLHGYPSNGMLCALYELGVSKKLLNEKQLSGIEELPADAPVGETNVLGYLGLDDTILDVSLTPNRADCSAMWNMAKEAAAILGRKAKWPDVKGMADGGADSSFVVRSETKKCPVYYGKVVNHVKVGPSPAWMKQYLQAYGMNSINNVVDISNFVMLETGQPLHFYNLSRLPAREITVKDGMTMDMTALDGNIFHIEDSDVLITTNGEPTGIAGIMGGEESMIDDDTDAIFIEAAHFDPVAIRHTSIRLNLLTEAAQRFTKGIDPLAAGKAMDRCVDLLTRYADASGFEKTVVCGDDHYKEKVITETLEHCNGLLGTSYTMDQVTDVLERLDFKPEVNGTSVICHIPSYRTDMEGQADVDEEVIRLLGYDDLPSTLPQMAPTVGMLSPVQKARRQIRDILSGFNLHEIVTYTLVSKAYTDDTFFAAGEPIALSMPMSEARTHIRTGLMNSVLECVQYNEAHGSKDNNFYELSKVYAKDKEQERLAIVLDGMLRNDKLHRQEQPVSFYTLKGILMTWLERNGFAAARVRISENKYDTVHFHPYRSAEIALDGKFLGVFGEVHPEYAGKFDLGRVYYAELDLNPILTCKPGRLRFNPIQRYPGVTRDIALIVDKDVTARDILNIVSRNSHKIAKSAEIFDVYEGEHVEAGKKSVALHIVYQADDRTLREEDIAPVHERILQQFAEKLGAQLRS</sequence>
<dbReference type="SUPFAM" id="SSF50249">
    <property type="entry name" value="Nucleic acid-binding proteins"/>
    <property type="match status" value="1"/>
</dbReference>
<keyword evidence="21" id="KW-1185">Reference proteome</keyword>
<evidence type="ECO:0000256" key="12">
    <source>
        <dbReference type="ARBA" id="ARBA00022917"/>
    </source>
</evidence>
<dbReference type="CDD" id="cd00769">
    <property type="entry name" value="PheRS_beta_core"/>
    <property type="match status" value="1"/>
</dbReference>
<evidence type="ECO:0000256" key="16">
    <source>
        <dbReference type="PROSITE-ProRule" id="PRU00209"/>
    </source>
</evidence>
<dbReference type="GO" id="GO:0006432">
    <property type="term" value="P:phenylalanyl-tRNA aminoacylation"/>
    <property type="evidence" value="ECO:0007669"/>
    <property type="project" value="UniProtKB-UniRule"/>
</dbReference>
<feature type="binding site" evidence="15">
    <location>
        <position position="468"/>
    </location>
    <ligand>
        <name>Mg(2+)</name>
        <dbReference type="ChEBI" id="CHEBI:18420"/>
        <note>shared with alpha subunit</note>
    </ligand>
</feature>
<evidence type="ECO:0000256" key="7">
    <source>
        <dbReference type="ARBA" id="ARBA00022723"/>
    </source>
</evidence>
<dbReference type="Pfam" id="PF03484">
    <property type="entry name" value="B5"/>
    <property type="match status" value="1"/>
</dbReference>
<dbReference type="Pfam" id="PF17759">
    <property type="entry name" value="tRNA_synthFbeta"/>
    <property type="match status" value="1"/>
</dbReference>
<dbReference type="PROSITE" id="PS51447">
    <property type="entry name" value="FDX_ACB"/>
    <property type="match status" value="1"/>
</dbReference>
<evidence type="ECO:0000256" key="1">
    <source>
        <dbReference type="ARBA" id="ARBA00004496"/>
    </source>
</evidence>
<dbReference type="InterPro" id="IPR045060">
    <property type="entry name" value="Phe-tRNA-ligase_IIc_bsu"/>
</dbReference>
<name>A0AB35TZB3_9FIRM</name>
<dbReference type="GO" id="GO:0004826">
    <property type="term" value="F:phenylalanine-tRNA ligase activity"/>
    <property type="evidence" value="ECO:0007669"/>
    <property type="project" value="UniProtKB-UniRule"/>
</dbReference>
<feature type="binding site" evidence="15">
    <location>
        <position position="459"/>
    </location>
    <ligand>
        <name>Mg(2+)</name>
        <dbReference type="ChEBI" id="CHEBI:18420"/>
        <note>shared with alpha subunit</note>
    </ligand>
</feature>
<dbReference type="SUPFAM" id="SSF55681">
    <property type="entry name" value="Class II aaRS and biotin synthetases"/>
    <property type="match status" value="1"/>
</dbReference>
<proteinExistence type="inferred from homology"/>
<dbReference type="NCBIfam" id="TIGR00472">
    <property type="entry name" value="pheT_bact"/>
    <property type="match status" value="1"/>
</dbReference>
<evidence type="ECO:0000259" key="17">
    <source>
        <dbReference type="PROSITE" id="PS50886"/>
    </source>
</evidence>
<dbReference type="Proteomes" id="UP001286174">
    <property type="component" value="Unassembled WGS sequence"/>
</dbReference>
<evidence type="ECO:0000313" key="21">
    <source>
        <dbReference type="Proteomes" id="UP001286174"/>
    </source>
</evidence>
<evidence type="ECO:0000256" key="8">
    <source>
        <dbReference type="ARBA" id="ARBA00022741"/>
    </source>
</evidence>
<dbReference type="InterPro" id="IPR045864">
    <property type="entry name" value="aa-tRNA-synth_II/BPL/LPL"/>
</dbReference>
<dbReference type="SMART" id="SM00896">
    <property type="entry name" value="FDX-ACB"/>
    <property type="match status" value="1"/>
</dbReference>
<keyword evidence="7 15" id="KW-0479">Metal-binding</keyword>
<dbReference type="Gene3D" id="3.50.40.10">
    <property type="entry name" value="Phenylalanyl-trna Synthetase, Chain B, domain 3"/>
    <property type="match status" value="1"/>
</dbReference>
<dbReference type="SMART" id="SM00874">
    <property type="entry name" value="B5"/>
    <property type="match status" value="1"/>
</dbReference>
<dbReference type="SUPFAM" id="SSF54991">
    <property type="entry name" value="Anticodon-binding domain of PheRS"/>
    <property type="match status" value="1"/>
</dbReference>
<feature type="binding site" evidence="15">
    <location>
        <position position="469"/>
    </location>
    <ligand>
        <name>Mg(2+)</name>
        <dbReference type="ChEBI" id="CHEBI:18420"/>
        <note>shared with alpha subunit</note>
    </ligand>
</feature>
<feature type="domain" description="TRNA-binding" evidence="17">
    <location>
        <begin position="39"/>
        <end position="154"/>
    </location>
</feature>
<reference evidence="20 21" key="1">
    <citation type="submission" date="2022-03" db="EMBL/GenBank/DDBJ databases">
        <title>Novel taxa within the pig intestine.</title>
        <authorList>
            <person name="Wylensek D."/>
            <person name="Bishof K."/>
            <person name="Afrizal A."/>
            <person name="Clavel T."/>
        </authorList>
    </citation>
    <scope>NUCLEOTIDE SEQUENCE [LARGE SCALE GENOMIC DNA]</scope>
    <source>
        <strain evidence="20 21">CLA-KB-P133</strain>
    </source>
</reference>
<dbReference type="SUPFAM" id="SSF46955">
    <property type="entry name" value="Putative DNA-binding domain"/>
    <property type="match status" value="1"/>
</dbReference>
<dbReference type="Gene3D" id="3.30.930.10">
    <property type="entry name" value="Bira Bifunctional Protein, Domain 2"/>
    <property type="match status" value="1"/>
</dbReference>
<accession>A0AB35TZB3</accession>
<evidence type="ECO:0000256" key="9">
    <source>
        <dbReference type="ARBA" id="ARBA00022840"/>
    </source>
</evidence>
<dbReference type="AlphaFoldDB" id="A0AB35TZB3"/>
<dbReference type="GO" id="GO:0016740">
    <property type="term" value="F:transferase activity"/>
    <property type="evidence" value="ECO:0007669"/>
    <property type="project" value="UniProtKB-ARBA"/>
</dbReference>
<dbReference type="InterPro" id="IPR033714">
    <property type="entry name" value="tRNA_bind_bactPheRS"/>
</dbReference>
<dbReference type="InterPro" id="IPR009061">
    <property type="entry name" value="DNA-bd_dom_put_sf"/>
</dbReference>
<dbReference type="PANTHER" id="PTHR10947:SF0">
    <property type="entry name" value="PHENYLALANINE--TRNA LIGASE BETA SUBUNIT"/>
    <property type="match status" value="1"/>
</dbReference>
<dbReference type="InterPro" id="IPR020825">
    <property type="entry name" value="Phe-tRNA_synthase-like_B3/B4"/>
</dbReference>
<evidence type="ECO:0000259" key="18">
    <source>
        <dbReference type="PROSITE" id="PS51447"/>
    </source>
</evidence>
<dbReference type="PROSITE" id="PS50886">
    <property type="entry name" value="TRBD"/>
    <property type="match status" value="1"/>
</dbReference>
<comment type="catalytic activity">
    <reaction evidence="14 15">
        <text>tRNA(Phe) + L-phenylalanine + ATP = L-phenylalanyl-tRNA(Phe) + AMP + diphosphate + H(+)</text>
        <dbReference type="Rhea" id="RHEA:19413"/>
        <dbReference type="Rhea" id="RHEA-COMP:9668"/>
        <dbReference type="Rhea" id="RHEA-COMP:9699"/>
        <dbReference type="ChEBI" id="CHEBI:15378"/>
        <dbReference type="ChEBI" id="CHEBI:30616"/>
        <dbReference type="ChEBI" id="CHEBI:33019"/>
        <dbReference type="ChEBI" id="CHEBI:58095"/>
        <dbReference type="ChEBI" id="CHEBI:78442"/>
        <dbReference type="ChEBI" id="CHEBI:78531"/>
        <dbReference type="ChEBI" id="CHEBI:456215"/>
        <dbReference type="EC" id="6.1.1.20"/>
    </reaction>
</comment>
<evidence type="ECO:0000256" key="11">
    <source>
        <dbReference type="ARBA" id="ARBA00022884"/>
    </source>
</evidence>
<evidence type="ECO:0000256" key="2">
    <source>
        <dbReference type="ARBA" id="ARBA00008653"/>
    </source>
</evidence>
<evidence type="ECO:0000256" key="15">
    <source>
        <dbReference type="HAMAP-Rule" id="MF_00283"/>
    </source>
</evidence>
<dbReference type="RefSeq" id="WP_370595296.1">
    <property type="nucleotide sequence ID" value="NZ_JALBUR010000001.1"/>
</dbReference>
<dbReference type="InterPro" id="IPR005147">
    <property type="entry name" value="tRNA_synthase_B5-dom"/>
</dbReference>
<dbReference type="EC" id="6.1.1.20" evidence="15"/>
<dbReference type="InterPro" id="IPR002547">
    <property type="entry name" value="tRNA-bd_dom"/>
</dbReference>
<keyword evidence="13 15" id="KW-0030">Aminoacyl-tRNA synthetase</keyword>
<dbReference type="InterPro" id="IPR012340">
    <property type="entry name" value="NA-bd_OB-fold"/>
</dbReference>
<protein>
    <recommendedName>
        <fullName evidence="15">Phenylalanine--tRNA ligase beta subunit</fullName>
        <ecNumber evidence="15">6.1.1.20</ecNumber>
    </recommendedName>
    <alternativeName>
        <fullName evidence="15">Phenylalanyl-tRNA synthetase beta subunit</fullName>
        <shortName evidence="15">PheRS</shortName>
    </alternativeName>
</protein>
<evidence type="ECO:0000256" key="6">
    <source>
        <dbReference type="ARBA" id="ARBA00022598"/>
    </source>
</evidence>
<dbReference type="Gene3D" id="3.30.70.380">
    <property type="entry name" value="Ferrodoxin-fold anticodon-binding domain"/>
    <property type="match status" value="1"/>
</dbReference>
<dbReference type="InterPro" id="IPR005121">
    <property type="entry name" value="Fdx_antiC-bd"/>
</dbReference>
<dbReference type="GO" id="GO:0000287">
    <property type="term" value="F:magnesium ion binding"/>
    <property type="evidence" value="ECO:0007669"/>
    <property type="project" value="UniProtKB-UniRule"/>
</dbReference>
<dbReference type="Pfam" id="PF03483">
    <property type="entry name" value="B3_4"/>
    <property type="match status" value="1"/>
</dbReference>
<dbReference type="Pfam" id="PF01588">
    <property type="entry name" value="tRNA_bind"/>
    <property type="match status" value="1"/>
</dbReference>
<dbReference type="EMBL" id="JALBUR010000001">
    <property type="protein sequence ID" value="MDX8418613.1"/>
    <property type="molecule type" value="Genomic_DNA"/>
</dbReference>
<dbReference type="SMART" id="SM00873">
    <property type="entry name" value="B3_4"/>
    <property type="match status" value="1"/>
</dbReference>
<comment type="cofactor">
    <cofactor evidence="15">
        <name>Mg(2+)</name>
        <dbReference type="ChEBI" id="CHEBI:18420"/>
    </cofactor>
    <text evidence="15">Binds 2 magnesium ions per tetramer.</text>
</comment>
<evidence type="ECO:0000256" key="3">
    <source>
        <dbReference type="ARBA" id="ARBA00011209"/>
    </source>
</evidence>
<evidence type="ECO:0000256" key="10">
    <source>
        <dbReference type="ARBA" id="ARBA00022842"/>
    </source>
</evidence>
<keyword evidence="12 15" id="KW-0648">Protein biosynthesis</keyword>
<dbReference type="GO" id="GO:0000049">
    <property type="term" value="F:tRNA binding"/>
    <property type="evidence" value="ECO:0007669"/>
    <property type="project" value="UniProtKB-UniRule"/>
</dbReference>
<evidence type="ECO:0000256" key="4">
    <source>
        <dbReference type="ARBA" id="ARBA00022490"/>
    </source>
</evidence>
<keyword evidence="8 15" id="KW-0547">Nucleotide-binding</keyword>
<keyword evidence="10 15" id="KW-0460">Magnesium</keyword>
<comment type="caution">
    <text evidence="20">The sequence shown here is derived from an EMBL/GenBank/DDBJ whole genome shotgun (WGS) entry which is preliminary data.</text>
</comment>
<dbReference type="PROSITE" id="PS51483">
    <property type="entry name" value="B5"/>
    <property type="match status" value="1"/>
</dbReference>
<feature type="domain" description="FDX-ACB" evidence="18">
    <location>
        <begin position="704"/>
        <end position="797"/>
    </location>
</feature>
<dbReference type="Gene3D" id="3.30.56.10">
    <property type="match status" value="2"/>
</dbReference>
<dbReference type="GO" id="GO:0005524">
    <property type="term" value="F:ATP binding"/>
    <property type="evidence" value="ECO:0007669"/>
    <property type="project" value="UniProtKB-UniRule"/>
</dbReference>